<proteinExistence type="predicted"/>
<dbReference type="CDD" id="cd09272">
    <property type="entry name" value="RNase_HI_RT_Ty1"/>
    <property type="match status" value="1"/>
</dbReference>
<evidence type="ECO:0000313" key="2">
    <source>
        <dbReference type="Proteomes" id="UP001148786"/>
    </source>
</evidence>
<dbReference type="AlphaFoldDB" id="A0A9W8K4W4"/>
<keyword evidence="2" id="KW-1185">Reference proteome</keyword>
<reference evidence="1" key="1">
    <citation type="submission" date="2022-07" db="EMBL/GenBank/DDBJ databases">
        <title>Genome Sequence of Agrocybe chaxingu.</title>
        <authorList>
            <person name="Buettner E."/>
        </authorList>
    </citation>
    <scope>NUCLEOTIDE SEQUENCE</scope>
    <source>
        <strain evidence="1">MP-N11</strain>
    </source>
</reference>
<organism evidence="1 2">
    <name type="scientific">Agrocybe chaxingu</name>
    <dbReference type="NCBI Taxonomy" id="84603"/>
    <lineage>
        <taxon>Eukaryota</taxon>
        <taxon>Fungi</taxon>
        <taxon>Dikarya</taxon>
        <taxon>Basidiomycota</taxon>
        <taxon>Agaricomycotina</taxon>
        <taxon>Agaricomycetes</taxon>
        <taxon>Agaricomycetidae</taxon>
        <taxon>Agaricales</taxon>
        <taxon>Agaricineae</taxon>
        <taxon>Strophariaceae</taxon>
        <taxon>Agrocybe</taxon>
    </lineage>
</organism>
<gene>
    <name evidence="1" type="ORF">NLJ89_g7219</name>
</gene>
<protein>
    <submittedName>
        <fullName evidence="1">Uncharacterized protein</fullName>
    </submittedName>
</protein>
<dbReference type="EMBL" id="JANKHO010000839">
    <property type="protein sequence ID" value="KAJ3505815.1"/>
    <property type="molecule type" value="Genomic_DNA"/>
</dbReference>
<accession>A0A9W8K4W4</accession>
<evidence type="ECO:0000313" key="1">
    <source>
        <dbReference type="EMBL" id="KAJ3505815.1"/>
    </source>
</evidence>
<comment type="caution">
    <text evidence="1">The sequence shown here is derived from an EMBL/GenBank/DDBJ whole genome shotgun (WGS) entry which is preliminary data.</text>
</comment>
<dbReference type="OrthoDB" id="3344688at2759"/>
<sequence>MPLPCGIELSKLNAPQTDDDTSFMKDKLYREALGCIMWLQVRTWPDLSFTVNLLSRYQANPGPRHWKALQHVLAYIKGTLHYKITYDPNSPEGLNVSGYSDSDYAGDPDTMHSTGGYVFTMAGGPVVWSSKRQATTASSTTEAEYMALNRSCQQAVWMQEWMSEAGLEQTLPTKIYGDNKGSIDLAKNVKGITKAKHIHVKHHYIRERVSKGDVEVIQIPTESNVADILTKPLPRAAHEKFVHALQLNNTTDA</sequence>
<dbReference type="PANTHER" id="PTHR11439">
    <property type="entry name" value="GAG-POL-RELATED RETROTRANSPOSON"/>
    <property type="match status" value="1"/>
</dbReference>
<name>A0A9W8K4W4_9AGAR</name>
<dbReference type="Proteomes" id="UP001148786">
    <property type="component" value="Unassembled WGS sequence"/>
</dbReference>